<evidence type="ECO:0000313" key="6">
    <source>
        <dbReference type="Proteomes" id="UP001218246"/>
    </source>
</evidence>
<feature type="region of interest" description="Disordered" evidence="3">
    <location>
        <begin position="213"/>
        <end position="241"/>
    </location>
</feature>
<dbReference type="EMBL" id="JARULN010000008">
    <property type="protein sequence ID" value="MDG5754386.1"/>
    <property type="molecule type" value="Genomic_DNA"/>
</dbReference>
<evidence type="ECO:0000256" key="1">
    <source>
        <dbReference type="ARBA" id="ARBA00022741"/>
    </source>
</evidence>
<proteinExistence type="predicted"/>
<evidence type="ECO:0000313" key="5">
    <source>
        <dbReference type="EMBL" id="MDG5754386.1"/>
    </source>
</evidence>
<dbReference type="RefSeq" id="WP_278018239.1">
    <property type="nucleotide sequence ID" value="NZ_JARRRY010000007.1"/>
</dbReference>
<dbReference type="Gene3D" id="3.40.50.300">
    <property type="entry name" value="P-loop containing nucleotide triphosphate hydrolases"/>
    <property type="match status" value="3"/>
</dbReference>
<dbReference type="InterPro" id="IPR032781">
    <property type="entry name" value="ABC_tran_Xtn"/>
</dbReference>
<dbReference type="InterPro" id="IPR003593">
    <property type="entry name" value="AAA+_ATPase"/>
</dbReference>
<comment type="caution">
    <text evidence="5">The sequence shown here is derived from an EMBL/GenBank/DDBJ whole genome shotgun (WGS) entry which is preliminary data.</text>
</comment>
<dbReference type="InterPro" id="IPR003439">
    <property type="entry name" value="ABC_transporter-like_ATP-bd"/>
</dbReference>
<dbReference type="Pfam" id="PF12848">
    <property type="entry name" value="ABC_tran_Xtn"/>
    <property type="match status" value="1"/>
</dbReference>
<dbReference type="NCBIfam" id="NF000355">
    <property type="entry name" value="ribo_prot_ABC_F"/>
    <property type="match status" value="1"/>
</dbReference>
<evidence type="ECO:0000256" key="3">
    <source>
        <dbReference type="SAM" id="MobiDB-lite"/>
    </source>
</evidence>
<evidence type="ECO:0000256" key="2">
    <source>
        <dbReference type="ARBA" id="ARBA00022840"/>
    </source>
</evidence>
<organism evidence="5 6">
    <name type="scientific">Ectobacillus antri</name>
    <dbReference type="NCBI Taxonomy" id="2486280"/>
    <lineage>
        <taxon>Bacteria</taxon>
        <taxon>Bacillati</taxon>
        <taxon>Bacillota</taxon>
        <taxon>Bacilli</taxon>
        <taxon>Bacillales</taxon>
        <taxon>Bacillaceae</taxon>
        <taxon>Ectobacillus</taxon>
    </lineage>
</organism>
<dbReference type="InterPro" id="IPR027417">
    <property type="entry name" value="P-loop_NTPase"/>
</dbReference>
<dbReference type="InterPro" id="IPR051309">
    <property type="entry name" value="ABCF_ATPase"/>
</dbReference>
<sequence>MCNMKITGLEKYIETRLLFKLADTITVEKGDRIGIVGANGAGKSTLMRVLAGEEQPDKGTVERRGSLAVIQQLHETLQDISPEMQKRWGVPTGSAQMSGGEQTRLKIAAALEKHADVLLADEPSSHLDLAGIEEVEKQLKSFPGSVLLISHDRSLLDAVCTKILELEHGVLTLFKGNYSAYLAQKQLLAKQAQQEFENYERERTHLERAITAKKERAKGSASKPKRLSHSESKLGKVAAGSRQAKMEKTVKALESRLNQLEKKEKPRELDHVKFDIQNHTPMTGKYAISFTRVTKSIPGRILYQSFSGIIPPGAKVALVGGNGTGKSTLLNMIVNGEAGISVSGSVKMGYFHQMLEILNPDKSILENIMEDTKYTETFARTILARLLFKREDVYKTVSVLSGGERGKVALTKVLLGDYNVLLLDEPTNYLDIQTRENLEEVLRNYPGTILFATHDRSLMNRVSTHTLAIEKGGTVAFVEGNYNAYLASKEATHQPDEETKLILERELNEIIGRLSMPTKKDNKEELEARYQAVLKRLKA</sequence>
<dbReference type="SMART" id="SM00382">
    <property type="entry name" value="AAA"/>
    <property type="match status" value="2"/>
</dbReference>
<dbReference type="PANTHER" id="PTHR42855">
    <property type="entry name" value="ABC TRANSPORTER ATP-BINDING SUBUNIT"/>
    <property type="match status" value="1"/>
</dbReference>
<feature type="domain" description="ABC transporter" evidence="4">
    <location>
        <begin position="4"/>
        <end position="200"/>
    </location>
</feature>
<dbReference type="CDD" id="cd03221">
    <property type="entry name" value="ABCF_EF-3"/>
    <property type="match status" value="2"/>
</dbReference>
<protein>
    <submittedName>
        <fullName evidence="5">ABC-F type ribosomal protection protein</fullName>
    </submittedName>
</protein>
<dbReference type="PROSITE" id="PS00211">
    <property type="entry name" value="ABC_TRANSPORTER_1"/>
    <property type="match status" value="1"/>
</dbReference>
<dbReference type="PROSITE" id="PS50893">
    <property type="entry name" value="ABC_TRANSPORTER_2"/>
    <property type="match status" value="2"/>
</dbReference>
<dbReference type="SUPFAM" id="SSF52540">
    <property type="entry name" value="P-loop containing nucleoside triphosphate hydrolases"/>
    <property type="match status" value="2"/>
</dbReference>
<name>A0ABT6H7P6_9BACI</name>
<accession>A0ABT6H7P6</accession>
<evidence type="ECO:0000259" key="4">
    <source>
        <dbReference type="PROSITE" id="PS50893"/>
    </source>
</evidence>
<keyword evidence="1" id="KW-0547">Nucleotide-binding</keyword>
<dbReference type="Proteomes" id="UP001218246">
    <property type="component" value="Unassembled WGS sequence"/>
</dbReference>
<dbReference type="Pfam" id="PF00005">
    <property type="entry name" value="ABC_tran"/>
    <property type="match status" value="3"/>
</dbReference>
<keyword evidence="6" id="KW-1185">Reference proteome</keyword>
<dbReference type="PANTHER" id="PTHR42855:SF2">
    <property type="entry name" value="DRUG RESISTANCE ABC TRANSPORTER,ATP-BINDING PROTEIN"/>
    <property type="match status" value="1"/>
</dbReference>
<keyword evidence="2" id="KW-0067">ATP-binding</keyword>
<feature type="domain" description="ABC transporter" evidence="4">
    <location>
        <begin position="288"/>
        <end position="505"/>
    </location>
</feature>
<gene>
    <name evidence="5" type="primary">abc-f</name>
    <name evidence="5" type="ORF">P6P90_10430</name>
</gene>
<dbReference type="InterPro" id="IPR017871">
    <property type="entry name" value="ABC_transporter-like_CS"/>
</dbReference>
<reference evidence="5 6" key="1">
    <citation type="submission" date="2023-04" db="EMBL/GenBank/DDBJ databases">
        <title>Ectobacillus antri isolated from activated sludge.</title>
        <authorList>
            <person name="Yan P."/>
            <person name="Liu X."/>
        </authorList>
    </citation>
    <scope>NUCLEOTIDE SEQUENCE [LARGE SCALE GENOMIC DNA]</scope>
    <source>
        <strain evidence="5 6">C18H</strain>
    </source>
</reference>